<protein>
    <submittedName>
        <fullName evidence="1">Uncharacterized protein</fullName>
    </submittedName>
</protein>
<organism evidence="1 2">
    <name type="scientific">Coccidioides immitis RMSCC 2394</name>
    <dbReference type="NCBI Taxonomy" id="404692"/>
    <lineage>
        <taxon>Eukaryota</taxon>
        <taxon>Fungi</taxon>
        <taxon>Dikarya</taxon>
        <taxon>Ascomycota</taxon>
        <taxon>Pezizomycotina</taxon>
        <taxon>Eurotiomycetes</taxon>
        <taxon>Eurotiomycetidae</taxon>
        <taxon>Onygenales</taxon>
        <taxon>Onygenaceae</taxon>
        <taxon>Coccidioides</taxon>
    </lineage>
</organism>
<accession>A0A0J6YKY9</accession>
<dbReference type="AlphaFoldDB" id="A0A0J6YKY9"/>
<dbReference type="EMBL" id="DS028097">
    <property type="protein sequence ID" value="KMP07588.1"/>
    <property type="molecule type" value="Genomic_DNA"/>
</dbReference>
<name>A0A0J6YKY9_COCIT</name>
<sequence>MKNYIPALTSQKKYLLVTAQGHLRKIFQDQAQKITMGLARKPCMHGLEEPCCDPHLMFLAVTAVRKYSVTKTQQKLHDDTRKKTFDLKLYNSLYFTPDKTSHGFEVMPPKHRTT</sequence>
<evidence type="ECO:0000313" key="1">
    <source>
        <dbReference type="EMBL" id="KMP07588.1"/>
    </source>
</evidence>
<reference evidence="2" key="1">
    <citation type="journal article" date="2010" name="Genome Res.">
        <title>Population genomic sequencing of Coccidioides fungi reveals recent hybridization and transposon control.</title>
        <authorList>
            <person name="Neafsey D.E."/>
            <person name="Barker B.M."/>
            <person name="Sharpton T.J."/>
            <person name="Stajich J.E."/>
            <person name="Park D.J."/>
            <person name="Whiston E."/>
            <person name="Hung C.-Y."/>
            <person name="McMahan C."/>
            <person name="White J."/>
            <person name="Sykes S."/>
            <person name="Heiman D."/>
            <person name="Young S."/>
            <person name="Zeng Q."/>
            <person name="Abouelleil A."/>
            <person name="Aftuck L."/>
            <person name="Bessette D."/>
            <person name="Brown A."/>
            <person name="FitzGerald M."/>
            <person name="Lui A."/>
            <person name="Macdonald J.P."/>
            <person name="Priest M."/>
            <person name="Orbach M.J."/>
            <person name="Galgiani J.N."/>
            <person name="Kirkland T.N."/>
            <person name="Cole G.T."/>
            <person name="Birren B.W."/>
            <person name="Henn M.R."/>
            <person name="Taylor J.W."/>
            <person name="Rounsley S.D."/>
        </authorList>
    </citation>
    <scope>NUCLEOTIDE SEQUENCE [LARGE SCALE GENOMIC DNA]</scope>
    <source>
        <strain evidence="2">RMSCC 2394</strain>
    </source>
</reference>
<dbReference type="Proteomes" id="UP000054565">
    <property type="component" value="Unassembled WGS sequence"/>
</dbReference>
<proteinExistence type="predicted"/>
<evidence type="ECO:0000313" key="2">
    <source>
        <dbReference type="Proteomes" id="UP000054565"/>
    </source>
</evidence>
<gene>
    <name evidence="1" type="ORF">CIRG_07269</name>
</gene>